<dbReference type="Gene3D" id="3.10.180.10">
    <property type="entry name" value="2,3-Dihydroxybiphenyl 1,2-Dioxygenase, domain 1"/>
    <property type="match status" value="1"/>
</dbReference>
<dbReference type="AlphaFoldDB" id="A0A1Q8E773"/>
<accession>A0A1Q8E773</accession>
<comment type="caution">
    <text evidence="3">The sequence shown here is derived from an EMBL/GenBank/DDBJ whole genome shotgun (WGS) entry which is preliminary data.</text>
</comment>
<dbReference type="InterPro" id="IPR032702">
    <property type="entry name" value="CppA_N"/>
</dbReference>
<keyword evidence="4" id="KW-1185">Reference proteome</keyword>
<dbReference type="Pfam" id="PF14506">
    <property type="entry name" value="CppA_N"/>
    <property type="match status" value="1"/>
</dbReference>
<dbReference type="Pfam" id="PF14507">
    <property type="entry name" value="CppA_C"/>
    <property type="match status" value="1"/>
</dbReference>
<dbReference type="OrthoDB" id="2232397at2"/>
<name>A0A1Q8E773_9STRE</name>
<dbReference type="InterPro" id="IPR029068">
    <property type="entry name" value="Glyas_Bleomycin-R_OHBP_Dase"/>
</dbReference>
<evidence type="ECO:0000259" key="1">
    <source>
        <dbReference type="Pfam" id="PF14506"/>
    </source>
</evidence>
<evidence type="ECO:0000313" key="3">
    <source>
        <dbReference type="EMBL" id="OLF47641.1"/>
    </source>
</evidence>
<evidence type="ECO:0000313" key="4">
    <source>
        <dbReference type="Proteomes" id="UP000186890"/>
    </source>
</evidence>
<feature type="domain" description="CppA N-terminal" evidence="1">
    <location>
        <begin position="8"/>
        <end position="129"/>
    </location>
</feature>
<dbReference type="EMBL" id="MSJM01000005">
    <property type="protein sequence ID" value="OLF47641.1"/>
    <property type="molecule type" value="Genomic_DNA"/>
</dbReference>
<evidence type="ECO:0000259" key="2">
    <source>
        <dbReference type="Pfam" id="PF14507"/>
    </source>
</evidence>
<feature type="domain" description="CppA C-terminal" evidence="2">
    <location>
        <begin position="144"/>
        <end position="241"/>
    </location>
</feature>
<reference evidence="4" key="1">
    <citation type="submission" date="2016-12" db="EMBL/GenBank/DDBJ databases">
        <authorList>
            <person name="Gulvik C.A."/>
        </authorList>
    </citation>
    <scope>NUCLEOTIDE SEQUENCE [LARGE SCALE GENOMIC DNA]</scope>
    <source>
        <strain evidence="4">NED12-00049-6B</strain>
    </source>
</reference>
<organism evidence="3 4">
    <name type="scientific">Streptococcus cuniculi</name>
    <dbReference type="NCBI Taxonomy" id="1432788"/>
    <lineage>
        <taxon>Bacteria</taxon>
        <taxon>Bacillati</taxon>
        <taxon>Bacillota</taxon>
        <taxon>Bacilli</taxon>
        <taxon>Lactobacillales</taxon>
        <taxon>Streptococcaceae</taxon>
        <taxon>Streptococcus</taxon>
    </lineage>
</organism>
<dbReference type="SUPFAM" id="SSF54593">
    <property type="entry name" value="Glyoxalase/Bleomycin resistance protein/Dihydroxybiphenyl dioxygenase"/>
    <property type="match status" value="1"/>
</dbReference>
<proteinExistence type="predicted"/>
<dbReference type="RefSeq" id="WP_075104948.1">
    <property type="nucleotide sequence ID" value="NZ_MSJM01000005.1"/>
</dbReference>
<dbReference type="Proteomes" id="UP000186890">
    <property type="component" value="Unassembled WGS sequence"/>
</dbReference>
<protein>
    <submittedName>
        <fullName evidence="3">Chemotaxis protein</fullName>
    </submittedName>
</protein>
<gene>
    <name evidence="3" type="ORF">BU202_06315</name>
</gene>
<sequence>MVKVKKMIPAIRINNRGANQRFLEDNLGFKTYLEDAAFAEFGAKESPEIKLILVESPSMRTRAVKGPKKLHKVVIQVEHPAEIEALLARGAVFTKLYKGARGYAFETISPENDCFLLHAEDDASQLVEILPPVVFQALDGFEKLTAFSVETIVINTPQPEKSRSFYEQILPGQQMLAFREAVGEDLLASSESTWDLDSLRIPVSADMDWATLEEKLQAPFFKDKKERFLQTKDMSNIELWFEK</sequence>
<dbReference type="InterPro" id="IPR032703">
    <property type="entry name" value="CppA_C"/>
</dbReference>
<dbReference type="Gene3D" id="3.10.180.40">
    <property type="entry name" value="C3-degrading proteinase like domains"/>
    <property type="match status" value="1"/>
</dbReference>